<keyword evidence="5" id="KW-1185">Reference proteome</keyword>
<dbReference type="EMBL" id="FNOK01000097">
    <property type="protein sequence ID" value="SDZ55222.1"/>
    <property type="molecule type" value="Genomic_DNA"/>
</dbReference>
<dbReference type="InterPro" id="IPR024455">
    <property type="entry name" value="Phage_capsid"/>
</dbReference>
<dbReference type="AlphaFoldDB" id="A0A1H3TYQ9"/>
<dbReference type="STRING" id="418495.SAMN05216215_109710"/>
<evidence type="ECO:0000313" key="5">
    <source>
        <dbReference type="Proteomes" id="UP000199529"/>
    </source>
</evidence>
<sequence>MEFPALKEAEDRLSAKQSELAKIFAEAGDDLNMDNVKSLGGDTAAKVDHIRKLNAELDELGQKAADLQMVAKAAERARQVPEQRESGAETGGERKGRPAELKSLGELFTDSVAYKGKQGSSGPEAHLDIELKTLFQTTAGWAPETTRTGRVVDFATRPIQVIDLIPQTTTGQSAVVYMEETTFTNAAAETAEGGAYPEAALALTEQSSPVRKTAVFLPVTDEQLEDEQQAAGYVNNRLPFMLRQRLDSQILVGNGTAPNLRGILNVVGIQTQAKGTDPVPDAIYKALVKTRVAGQAMPNAVVMHPNDWQDVRLLRTADGIYIWGSPSEAGPSRIWGLPVAEAQAITENTALVGDFANFSELSVRRGLDVQVSNSHADYFVNGKQAMRADLRAALVIYRPAAFCTVTGI</sequence>
<dbReference type="Gene3D" id="3.30.2320.10">
    <property type="entry name" value="hypothetical protein PF0899 domain"/>
    <property type="match status" value="1"/>
</dbReference>
<dbReference type="SUPFAM" id="SSF56563">
    <property type="entry name" value="Major capsid protein gp5"/>
    <property type="match status" value="1"/>
</dbReference>
<reference evidence="5" key="1">
    <citation type="submission" date="2016-10" db="EMBL/GenBank/DDBJ databases">
        <authorList>
            <person name="Varghese N."/>
            <person name="Submissions S."/>
        </authorList>
    </citation>
    <scope>NUCLEOTIDE SEQUENCE [LARGE SCALE GENOMIC DNA]</scope>
    <source>
        <strain evidence="5">CGMCC 4.3530</strain>
    </source>
</reference>
<evidence type="ECO:0000256" key="2">
    <source>
        <dbReference type="SAM" id="MobiDB-lite"/>
    </source>
</evidence>
<evidence type="ECO:0000313" key="4">
    <source>
        <dbReference type="EMBL" id="SDZ55222.1"/>
    </source>
</evidence>
<feature type="compositionally biased region" description="Basic and acidic residues" evidence="2">
    <location>
        <begin position="73"/>
        <end position="100"/>
    </location>
</feature>
<organism evidence="4 5">
    <name type="scientific">Saccharopolyspora shandongensis</name>
    <dbReference type="NCBI Taxonomy" id="418495"/>
    <lineage>
        <taxon>Bacteria</taxon>
        <taxon>Bacillati</taxon>
        <taxon>Actinomycetota</taxon>
        <taxon>Actinomycetes</taxon>
        <taxon>Pseudonocardiales</taxon>
        <taxon>Pseudonocardiaceae</taxon>
        <taxon>Saccharopolyspora</taxon>
    </lineage>
</organism>
<dbReference type="NCBIfam" id="TIGR01554">
    <property type="entry name" value="major_cap_HK97"/>
    <property type="match status" value="1"/>
</dbReference>
<dbReference type="Proteomes" id="UP000199529">
    <property type="component" value="Unassembled WGS sequence"/>
</dbReference>
<dbReference type="Pfam" id="PF05065">
    <property type="entry name" value="Phage_capsid"/>
    <property type="match status" value="1"/>
</dbReference>
<accession>A0A1H3TYQ9</accession>
<proteinExistence type="predicted"/>
<dbReference type="Gene3D" id="3.30.2400.10">
    <property type="entry name" value="Major capsid protein gp5"/>
    <property type="match status" value="1"/>
</dbReference>
<evidence type="ECO:0000259" key="3">
    <source>
        <dbReference type="Pfam" id="PF05065"/>
    </source>
</evidence>
<comment type="subcellular location">
    <subcellularLocation>
        <location evidence="1">Virion</location>
    </subcellularLocation>
</comment>
<feature type="domain" description="Phage capsid-like C-terminal" evidence="3">
    <location>
        <begin position="164"/>
        <end position="406"/>
    </location>
</feature>
<dbReference type="OrthoDB" id="8444243at2"/>
<dbReference type="RefSeq" id="WP_093278628.1">
    <property type="nucleotide sequence ID" value="NZ_FNOK01000097.1"/>
</dbReference>
<dbReference type="InterPro" id="IPR054612">
    <property type="entry name" value="Phage_capsid-like_C"/>
</dbReference>
<evidence type="ECO:0000256" key="1">
    <source>
        <dbReference type="ARBA" id="ARBA00004328"/>
    </source>
</evidence>
<protein>
    <submittedName>
        <fullName evidence="4">Phage major capsid protein, HK97 family</fullName>
    </submittedName>
</protein>
<name>A0A1H3TYQ9_9PSEU</name>
<gene>
    <name evidence="4" type="ORF">SAMN05216215_109710</name>
</gene>
<feature type="region of interest" description="Disordered" evidence="2">
    <location>
        <begin position="72"/>
        <end position="100"/>
    </location>
</feature>